<evidence type="ECO:0000313" key="6">
    <source>
        <dbReference type="Proteomes" id="UP000046393"/>
    </source>
</evidence>
<dbReference type="GO" id="GO:0005634">
    <property type="term" value="C:nucleus"/>
    <property type="evidence" value="ECO:0007669"/>
    <property type="project" value="TreeGrafter"/>
</dbReference>
<organism evidence="6 7">
    <name type="scientific">Syphacia muris</name>
    <dbReference type="NCBI Taxonomy" id="451379"/>
    <lineage>
        <taxon>Eukaryota</taxon>
        <taxon>Metazoa</taxon>
        <taxon>Ecdysozoa</taxon>
        <taxon>Nematoda</taxon>
        <taxon>Chromadorea</taxon>
        <taxon>Rhabditida</taxon>
        <taxon>Spirurina</taxon>
        <taxon>Oxyuridomorpha</taxon>
        <taxon>Oxyuroidea</taxon>
        <taxon>Oxyuridae</taxon>
        <taxon>Syphacia</taxon>
    </lineage>
</organism>
<keyword evidence="6" id="KW-1185">Reference proteome</keyword>
<dbReference type="GO" id="GO:0051082">
    <property type="term" value="F:unfolded protein binding"/>
    <property type="evidence" value="ECO:0007669"/>
    <property type="project" value="TreeGrafter"/>
</dbReference>
<dbReference type="InterPro" id="IPR002068">
    <property type="entry name" value="A-crystallin/Hsp20_dom"/>
</dbReference>
<dbReference type="InterPro" id="IPR008978">
    <property type="entry name" value="HSP20-like_chaperone"/>
</dbReference>
<dbReference type="AlphaFoldDB" id="A0A0N5AXC4"/>
<dbReference type="Proteomes" id="UP000046393">
    <property type="component" value="Unplaced"/>
</dbReference>
<evidence type="ECO:0000313" key="7">
    <source>
        <dbReference type="WBParaSite" id="SMUV_0000959901-mRNA-1"/>
    </source>
</evidence>
<dbReference type="InterPro" id="IPR001436">
    <property type="entry name" value="Alpha-crystallin/sHSP_animal"/>
</dbReference>
<feature type="domain" description="SHSP" evidence="5">
    <location>
        <begin position="76"/>
        <end position="182"/>
    </location>
</feature>
<dbReference type="PANTHER" id="PTHR45640">
    <property type="entry name" value="HEAT SHOCK PROTEIN HSP-12.2-RELATED"/>
    <property type="match status" value="1"/>
</dbReference>
<protein>
    <submittedName>
        <fullName evidence="7">SHSP domain-containing protein</fullName>
    </submittedName>
</protein>
<dbReference type="STRING" id="451379.A0A0N5AXC4"/>
<dbReference type="GO" id="GO:0009408">
    <property type="term" value="P:response to heat"/>
    <property type="evidence" value="ECO:0007669"/>
    <property type="project" value="TreeGrafter"/>
</dbReference>
<proteinExistence type="inferred from homology"/>
<dbReference type="SUPFAM" id="SSF49764">
    <property type="entry name" value="HSP20-like chaperones"/>
    <property type="match status" value="1"/>
</dbReference>
<dbReference type="Pfam" id="PF00011">
    <property type="entry name" value="HSP20"/>
    <property type="match status" value="1"/>
</dbReference>
<keyword evidence="1" id="KW-0346">Stress response</keyword>
<evidence type="ECO:0000256" key="3">
    <source>
        <dbReference type="RuleBase" id="RU003616"/>
    </source>
</evidence>
<comment type="similarity">
    <text evidence="2 3">Belongs to the small heat shock protein (HSP20) family.</text>
</comment>
<accession>A0A0N5AXC4</accession>
<dbReference type="PROSITE" id="PS01031">
    <property type="entry name" value="SHSP"/>
    <property type="match status" value="1"/>
</dbReference>
<evidence type="ECO:0000259" key="5">
    <source>
        <dbReference type="PROSITE" id="PS01031"/>
    </source>
</evidence>
<feature type="region of interest" description="Disordered" evidence="4">
    <location>
        <begin position="163"/>
        <end position="184"/>
    </location>
</feature>
<reference evidence="7" key="1">
    <citation type="submission" date="2017-02" db="UniProtKB">
        <authorList>
            <consortium name="WormBaseParasite"/>
        </authorList>
    </citation>
    <scope>IDENTIFICATION</scope>
</reference>
<sequence>MWRQISTKGTPCIRALMGRQAFHPRIARTYFMKPWCPSTANPFRFLEDQMRDVERHFDKMFGCHHHGWHGALSNFRDFDGLFNPIIEEDGEKKFVLEFDVRRFKPEEICVTTSEKNSTLKIEAKHKGENENLEFSREIMLPKGVVAKELKCRFTSDGLLQLKAPYNPPKETEAPKDTEIKVKHE</sequence>
<dbReference type="GO" id="GO:0042026">
    <property type="term" value="P:protein refolding"/>
    <property type="evidence" value="ECO:0007669"/>
    <property type="project" value="TreeGrafter"/>
</dbReference>
<dbReference type="Gene3D" id="2.60.40.790">
    <property type="match status" value="1"/>
</dbReference>
<name>A0A0N5AXC4_9BILA</name>
<feature type="compositionally biased region" description="Basic and acidic residues" evidence="4">
    <location>
        <begin position="169"/>
        <end position="184"/>
    </location>
</feature>
<evidence type="ECO:0000256" key="4">
    <source>
        <dbReference type="SAM" id="MobiDB-lite"/>
    </source>
</evidence>
<dbReference type="WBParaSite" id="SMUV_0000959901-mRNA-1">
    <property type="protein sequence ID" value="SMUV_0000959901-mRNA-1"/>
    <property type="gene ID" value="SMUV_0000959901"/>
</dbReference>
<evidence type="ECO:0000256" key="2">
    <source>
        <dbReference type="PROSITE-ProRule" id="PRU00285"/>
    </source>
</evidence>
<dbReference type="GO" id="GO:0005737">
    <property type="term" value="C:cytoplasm"/>
    <property type="evidence" value="ECO:0007669"/>
    <property type="project" value="TreeGrafter"/>
</dbReference>
<dbReference type="CDD" id="cd06526">
    <property type="entry name" value="metazoan_ACD"/>
    <property type="match status" value="1"/>
</dbReference>
<dbReference type="PANTHER" id="PTHR45640:SF13">
    <property type="entry name" value="HEAT SHOCK PROTEIN 22-RELATED"/>
    <property type="match status" value="1"/>
</dbReference>
<evidence type="ECO:0000256" key="1">
    <source>
        <dbReference type="ARBA" id="ARBA00023016"/>
    </source>
</evidence>